<keyword evidence="2" id="KW-1185">Reference proteome</keyword>
<protein>
    <submittedName>
        <fullName evidence="1">Uncharacterized protein</fullName>
    </submittedName>
</protein>
<evidence type="ECO:0000313" key="2">
    <source>
        <dbReference type="Proteomes" id="UP001732700"/>
    </source>
</evidence>
<proteinExistence type="predicted"/>
<evidence type="ECO:0000313" key="1">
    <source>
        <dbReference type="EnsemblPlants" id="AVESA.00010b.r2.2DG0386170.1.CDS"/>
    </source>
</evidence>
<name>A0ACD5V743_AVESA</name>
<reference evidence="1" key="2">
    <citation type="submission" date="2025-09" db="UniProtKB">
        <authorList>
            <consortium name="EnsemblPlants"/>
        </authorList>
    </citation>
    <scope>IDENTIFICATION</scope>
</reference>
<sequence length="314" mass="35468">MSCIKDVPTLRGDNYSECRKKVDLAFICAEVDWVLETKPPPKPTEPVREAADDDAAWEKKQRDYAPLEMSYTLENRKWQIAKKKCMAFIKNTIEQAIVGSIVECISVAKYLEKIKSQFSGSSKTYATQLLQQLVTKKYHDGGHGIREHILWMSNMAAKLKHMDADLELKLALLVHLVMASLLQQFDNFVVNYNMAREKCHEIWNGIEKSAVSSSSRMKPDVQVMDVILVACILIGMVYTKEACEVVKGAVIGLNQLLGPISWNCGRENSEDPKHVPMYAAECQEDVFYEEPDLSGGVEGVDYEILYCVDDNESN</sequence>
<organism evidence="1 2">
    <name type="scientific">Avena sativa</name>
    <name type="common">Oat</name>
    <dbReference type="NCBI Taxonomy" id="4498"/>
    <lineage>
        <taxon>Eukaryota</taxon>
        <taxon>Viridiplantae</taxon>
        <taxon>Streptophyta</taxon>
        <taxon>Embryophyta</taxon>
        <taxon>Tracheophyta</taxon>
        <taxon>Spermatophyta</taxon>
        <taxon>Magnoliopsida</taxon>
        <taxon>Liliopsida</taxon>
        <taxon>Poales</taxon>
        <taxon>Poaceae</taxon>
        <taxon>BOP clade</taxon>
        <taxon>Pooideae</taxon>
        <taxon>Poodae</taxon>
        <taxon>Poeae</taxon>
        <taxon>Poeae Chloroplast Group 1 (Aveneae type)</taxon>
        <taxon>Aveninae</taxon>
        <taxon>Avena</taxon>
    </lineage>
</organism>
<accession>A0ACD5V743</accession>
<dbReference type="EnsemblPlants" id="AVESA.00010b.r2.2DG0386170.1">
    <property type="protein sequence ID" value="AVESA.00010b.r2.2DG0386170.1.CDS"/>
    <property type="gene ID" value="AVESA.00010b.r2.2DG0386170"/>
</dbReference>
<dbReference type="Proteomes" id="UP001732700">
    <property type="component" value="Chromosome 2D"/>
</dbReference>
<reference evidence="1" key="1">
    <citation type="submission" date="2021-05" db="EMBL/GenBank/DDBJ databases">
        <authorList>
            <person name="Scholz U."/>
            <person name="Mascher M."/>
            <person name="Fiebig A."/>
        </authorList>
    </citation>
    <scope>NUCLEOTIDE SEQUENCE [LARGE SCALE GENOMIC DNA]</scope>
</reference>